<dbReference type="EMBL" id="JACAZE010000003">
    <property type="protein sequence ID" value="KAF7319472.1"/>
    <property type="molecule type" value="Genomic_DNA"/>
</dbReference>
<evidence type="ECO:0000313" key="2">
    <source>
        <dbReference type="EMBL" id="KAF7319472.1"/>
    </source>
</evidence>
<comment type="caution">
    <text evidence="2">The sequence shown here is derived from an EMBL/GenBank/DDBJ whole genome shotgun (WGS) entry which is preliminary data.</text>
</comment>
<dbReference type="OrthoDB" id="3260379at2759"/>
<keyword evidence="3" id="KW-1185">Reference proteome</keyword>
<feature type="compositionally biased region" description="Acidic residues" evidence="1">
    <location>
        <begin position="332"/>
        <end position="348"/>
    </location>
</feature>
<gene>
    <name evidence="2" type="ORF">HMN09_00285900</name>
</gene>
<sequence>MPPKRKQRVPRALHDELQDYASLLRALDTGDELGVARKIARAEPGPPKKRRKLTHNADADEDDRGEGSSSIAPPKSRVRKRDGWTRWPLLVRDTIVPTFGLEEEIAVLARQCLRLQNADSLPNSNEADPDPDEEDGDESFMSAVASSASAFLSSTLALLAHHTPARPQSMQDRLNPLKWQDVLEIVAACGDADATMMSNVKTRLEAIYGVSETNAIDRLGARKLVMPRAQAALGKADEALLFPPACGTSSDARPLNPRDVAAYWDSTDEEDEDQLGPSRRPTTSPPASRAPPASSSSLPAVETQTEDEDENVEIASAPHDEELEPNDKQLEDDSDGDPIELTDADLDDPNAPITSFQRRRIAIPLPASEERR</sequence>
<organism evidence="2 3">
    <name type="scientific">Mycena chlorophos</name>
    <name type="common">Agaric fungus</name>
    <name type="synonym">Agaricus chlorophos</name>
    <dbReference type="NCBI Taxonomy" id="658473"/>
    <lineage>
        <taxon>Eukaryota</taxon>
        <taxon>Fungi</taxon>
        <taxon>Dikarya</taxon>
        <taxon>Basidiomycota</taxon>
        <taxon>Agaricomycotina</taxon>
        <taxon>Agaricomycetes</taxon>
        <taxon>Agaricomycetidae</taxon>
        <taxon>Agaricales</taxon>
        <taxon>Marasmiineae</taxon>
        <taxon>Mycenaceae</taxon>
        <taxon>Mycena</taxon>
    </lineage>
</organism>
<feature type="compositionally biased region" description="Acidic residues" evidence="1">
    <location>
        <begin position="127"/>
        <end position="138"/>
    </location>
</feature>
<dbReference type="AlphaFoldDB" id="A0A8H6WJ37"/>
<dbReference type="Proteomes" id="UP000613580">
    <property type="component" value="Unassembled WGS sequence"/>
</dbReference>
<name>A0A8H6WJ37_MYCCL</name>
<feature type="region of interest" description="Disordered" evidence="1">
    <location>
        <begin position="37"/>
        <end position="78"/>
    </location>
</feature>
<accession>A0A8H6WJ37</accession>
<evidence type="ECO:0000256" key="1">
    <source>
        <dbReference type="SAM" id="MobiDB-lite"/>
    </source>
</evidence>
<feature type="compositionally biased region" description="Low complexity" evidence="1">
    <location>
        <begin position="277"/>
        <end position="300"/>
    </location>
</feature>
<feature type="region of interest" description="Disordered" evidence="1">
    <location>
        <begin position="266"/>
        <end position="372"/>
    </location>
</feature>
<protein>
    <submittedName>
        <fullName evidence="2">Uncharacterized protein</fullName>
    </submittedName>
</protein>
<proteinExistence type="predicted"/>
<reference evidence="2" key="1">
    <citation type="submission" date="2020-05" db="EMBL/GenBank/DDBJ databases">
        <title>Mycena genomes resolve the evolution of fungal bioluminescence.</title>
        <authorList>
            <person name="Tsai I.J."/>
        </authorList>
    </citation>
    <scope>NUCLEOTIDE SEQUENCE</scope>
    <source>
        <strain evidence="2">110903Hualien_Pintung</strain>
    </source>
</reference>
<evidence type="ECO:0000313" key="3">
    <source>
        <dbReference type="Proteomes" id="UP000613580"/>
    </source>
</evidence>
<feature type="region of interest" description="Disordered" evidence="1">
    <location>
        <begin position="119"/>
        <end position="140"/>
    </location>
</feature>